<name>A0A0B5BJZ3_9BACT</name>
<dbReference type="KEGG" id="gpi:GPICK_04115"/>
<sequence>MECVSTRSTDHCSCTYVTCDKRGNCCKCITFHRQRDEIPGCFFSPEGERTYDRSLRRFAKDRGF</sequence>
<evidence type="ECO:0000313" key="2">
    <source>
        <dbReference type="Proteomes" id="UP000057609"/>
    </source>
</evidence>
<reference evidence="1 2" key="1">
    <citation type="journal article" date="2015" name="Genome Announc.">
        <title>Complete Genome of Geobacter pickeringii G13T, a Metal-Reducing Isolate from Sedimentary Kaolin Deposits.</title>
        <authorList>
            <person name="Badalamenti J.P."/>
            <person name="Bond D.R."/>
        </authorList>
    </citation>
    <scope>NUCLEOTIDE SEQUENCE [LARGE SCALE GENOMIC DNA]</scope>
    <source>
        <strain evidence="1 2">G13</strain>
    </source>
</reference>
<accession>A0A0B5BJZ3</accession>
<proteinExistence type="predicted"/>
<dbReference type="AlphaFoldDB" id="A0A0B5BJZ3"/>
<dbReference type="OrthoDB" id="9800443at2"/>
<dbReference type="Proteomes" id="UP000057609">
    <property type="component" value="Chromosome"/>
</dbReference>
<evidence type="ECO:0000313" key="1">
    <source>
        <dbReference type="EMBL" id="AJE04805.1"/>
    </source>
</evidence>
<protein>
    <recommendedName>
        <fullName evidence="3">Cytosolic protein</fullName>
    </recommendedName>
</protein>
<dbReference type="Pfam" id="PF20095">
    <property type="entry name" value="DUF6485"/>
    <property type="match status" value="1"/>
</dbReference>
<gene>
    <name evidence="1" type="ORF">GPICK_04115</name>
</gene>
<dbReference type="RefSeq" id="WP_039745270.1">
    <property type="nucleotide sequence ID" value="NZ_CP009788.1"/>
</dbReference>
<dbReference type="HOGENOM" id="CLU_194452_0_0_7"/>
<dbReference type="EMBL" id="CP009788">
    <property type="protein sequence ID" value="AJE04805.1"/>
    <property type="molecule type" value="Genomic_DNA"/>
</dbReference>
<evidence type="ECO:0008006" key="3">
    <source>
        <dbReference type="Google" id="ProtNLM"/>
    </source>
</evidence>
<organism evidence="1 2">
    <name type="scientific">Geobacter pickeringii</name>
    <dbReference type="NCBI Taxonomy" id="345632"/>
    <lineage>
        <taxon>Bacteria</taxon>
        <taxon>Pseudomonadati</taxon>
        <taxon>Thermodesulfobacteriota</taxon>
        <taxon>Desulfuromonadia</taxon>
        <taxon>Geobacterales</taxon>
        <taxon>Geobacteraceae</taxon>
        <taxon>Geobacter</taxon>
    </lineage>
</organism>
<keyword evidence="2" id="KW-1185">Reference proteome</keyword>